<dbReference type="AlphaFoldDB" id="A0A1M6KRD2"/>
<dbReference type="Proteomes" id="UP000184512">
    <property type="component" value="Unassembled WGS sequence"/>
</dbReference>
<name>A0A1M6KRD2_9ACTN</name>
<dbReference type="EMBL" id="FQZG01000062">
    <property type="protein sequence ID" value="SHJ61471.1"/>
    <property type="molecule type" value="Genomic_DNA"/>
</dbReference>
<reference evidence="2" key="1">
    <citation type="submission" date="2016-11" db="EMBL/GenBank/DDBJ databases">
        <authorList>
            <person name="Varghese N."/>
            <person name="Submissions S."/>
        </authorList>
    </citation>
    <scope>NUCLEOTIDE SEQUENCE [LARGE SCALE GENOMIC DNA]</scope>
    <source>
        <strain evidence="2">DSM 12906</strain>
    </source>
</reference>
<keyword evidence="2" id="KW-1185">Reference proteome</keyword>
<protein>
    <submittedName>
        <fullName evidence="1">Uncharacterized protein</fullName>
    </submittedName>
</protein>
<accession>A0A1M6KRD2</accession>
<sequence length="102" mass="11827">MPIREKFVRAGDWRTLETFWNVTTTAWFQGPPRAEVKIRYSGGWFGVDRQRQQLDGSAMHRLVISRWSLFTARLQMKTKKDSVVRYVVEPGNVANLPPGISF</sequence>
<proteinExistence type="predicted"/>
<evidence type="ECO:0000313" key="1">
    <source>
        <dbReference type="EMBL" id="SHJ61471.1"/>
    </source>
</evidence>
<dbReference type="STRING" id="1123357.SAMN02745244_02895"/>
<gene>
    <name evidence="1" type="ORF">SAMN02745244_02895</name>
</gene>
<evidence type="ECO:0000313" key="2">
    <source>
        <dbReference type="Proteomes" id="UP000184512"/>
    </source>
</evidence>
<dbReference type="RefSeq" id="WP_073189557.1">
    <property type="nucleotide sequence ID" value="NZ_FQZG01000062.1"/>
</dbReference>
<organism evidence="1 2">
    <name type="scientific">Tessaracoccus bendigoensis DSM 12906</name>
    <dbReference type="NCBI Taxonomy" id="1123357"/>
    <lineage>
        <taxon>Bacteria</taxon>
        <taxon>Bacillati</taxon>
        <taxon>Actinomycetota</taxon>
        <taxon>Actinomycetes</taxon>
        <taxon>Propionibacteriales</taxon>
        <taxon>Propionibacteriaceae</taxon>
        <taxon>Tessaracoccus</taxon>
    </lineage>
</organism>